<feature type="non-terminal residue" evidence="5">
    <location>
        <position position="1"/>
    </location>
</feature>
<dbReference type="PROSITE" id="PS50532">
    <property type="entry name" value="HTH_IS408"/>
    <property type="match status" value="1"/>
</dbReference>
<accession>T0Z169</accession>
<evidence type="ECO:0000259" key="3">
    <source>
        <dbReference type="PROSITE" id="PS50532"/>
    </source>
</evidence>
<evidence type="ECO:0000259" key="4">
    <source>
        <dbReference type="PROSITE" id="PS50994"/>
    </source>
</evidence>
<dbReference type="SUPFAM" id="SSF53098">
    <property type="entry name" value="Ribonuclease H-like"/>
    <property type="match status" value="1"/>
</dbReference>
<dbReference type="InterPro" id="IPR012337">
    <property type="entry name" value="RNaseH-like_sf"/>
</dbReference>
<dbReference type="Gene3D" id="3.30.420.10">
    <property type="entry name" value="Ribonuclease H-like superfamily/Ribonuclease H"/>
    <property type="match status" value="1"/>
</dbReference>
<comment type="caution">
    <text evidence="5">The sequence shown here is derived from an EMBL/GenBank/DDBJ whole genome shotgun (WGS) entry which is preliminary data.</text>
</comment>
<gene>
    <name evidence="5" type="ORF">B1A_17041</name>
</gene>
<reference evidence="5" key="2">
    <citation type="journal article" date="2014" name="ISME J.">
        <title>Microbial stratification in low pH oxic and suboxic macroscopic growths along an acid mine drainage.</title>
        <authorList>
            <person name="Mendez-Garcia C."/>
            <person name="Mesa V."/>
            <person name="Sprenger R.R."/>
            <person name="Richter M."/>
            <person name="Diez M.S."/>
            <person name="Solano J."/>
            <person name="Bargiela R."/>
            <person name="Golyshina O.V."/>
            <person name="Manteca A."/>
            <person name="Ramos J.L."/>
            <person name="Gallego J.R."/>
            <person name="Llorente I."/>
            <person name="Martins Dos Santos V.A."/>
            <person name="Jensen O.N."/>
            <person name="Pelaez A.I."/>
            <person name="Sanchez J."/>
            <person name="Ferrer M."/>
        </authorList>
    </citation>
    <scope>NUCLEOTIDE SEQUENCE</scope>
</reference>
<name>T0Z169_9ZZZZ</name>
<dbReference type="Pfam" id="PF00665">
    <property type="entry name" value="rve"/>
    <property type="match status" value="1"/>
</dbReference>
<dbReference type="GO" id="GO:0003676">
    <property type="term" value="F:nucleic acid binding"/>
    <property type="evidence" value="ECO:0007669"/>
    <property type="project" value="InterPro"/>
</dbReference>
<dbReference type="Pfam" id="PF22483">
    <property type="entry name" value="Mu-transpos_C_2"/>
    <property type="match status" value="1"/>
</dbReference>
<feature type="region of interest" description="Disordered" evidence="2">
    <location>
        <begin position="476"/>
        <end position="500"/>
    </location>
</feature>
<organism evidence="5">
    <name type="scientific">mine drainage metagenome</name>
    <dbReference type="NCBI Taxonomy" id="410659"/>
    <lineage>
        <taxon>unclassified sequences</taxon>
        <taxon>metagenomes</taxon>
        <taxon>ecological metagenomes</taxon>
    </lineage>
</organism>
<dbReference type="InterPro" id="IPR054353">
    <property type="entry name" value="IstA-like_C"/>
</dbReference>
<dbReference type="InterPro" id="IPR001584">
    <property type="entry name" value="Integrase_cat-core"/>
</dbReference>
<dbReference type="PANTHER" id="PTHR35004:SF8">
    <property type="entry name" value="TRANSPOSASE RV3428C-RELATED"/>
    <property type="match status" value="1"/>
</dbReference>
<evidence type="ECO:0000256" key="1">
    <source>
        <dbReference type="ARBA" id="ARBA00009277"/>
    </source>
</evidence>
<dbReference type="EMBL" id="AUZX01012527">
    <property type="protein sequence ID" value="EQD39018.1"/>
    <property type="molecule type" value="Genomic_DNA"/>
</dbReference>
<dbReference type="InterPro" id="IPR036397">
    <property type="entry name" value="RNaseH_sf"/>
</dbReference>
<dbReference type="PANTHER" id="PTHR35004">
    <property type="entry name" value="TRANSPOSASE RV3428C-RELATED"/>
    <property type="match status" value="1"/>
</dbReference>
<dbReference type="AlphaFoldDB" id="T0Z169"/>
<feature type="domain" description="HTH IS408-type" evidence="3">
    <location>
        <begin position="1"/>
        <end position="79"/>
    </location>
</feature>
<feature type="domain" description="Integrase catalytic" evidence="4">
    <location>
        <begin position="123"/>
        <end position="304"/>
    </location>
</feature>
<reference evidence="5" key="1">
    <citation type="submission" date="2013-08" db="EMBL/GenBank/DDBJ databases">
        <authorList>
            <person name="Mendez C."/>
            <person name="Richter M."/>
            <person name="Ferrer M."/>
            <person name="Sanchez J."/>
        </authorList>
    </citation>
    <scope>NUCLEOTIDE SEQUENCE</scope>
</reference>
<sequence length="500" mass="56816">REVLRIHLGEGLSLRQTATSLSIPLTTVADCVKRAKAAGISWPLGDMDDDTLERRLFQTDTVTPPAHAQPDFAAIQRELRHKGVTRQLLWLEYRELHPDGYGYSQFCNLYNIWRRQLSVVMRQDHKAGEKLFVDFPGLTIPIYDEQTLELSYRAELFVAVLGASSYLYAEALQSQGLEHWVMAHVGAFEFFGGSSAIVVCDNLRSGVTKAHRYEPDINATYQEMAAHYGTAIIPARPYKPRDKAKGEAGVQLAERWIIARLRKQRFTSLAGLNEAIRELVDVINNKPFKKLEGSRASLFHELDQPALIPLPKDRYEFAIWRAAKVNIDYHVEVDRHYYSVPFQLAGQVVEVRLATLVVEIFAKNRRVASHLRSYKKGRHSTDAAHMPDSHRRHLEWTPGRIVTWAKKNGPATAEFIDELMKSRSHPEQGFRSALGVMRLAKKYNPDRLEAACVRALAVKSFSYRSVESILSHSLDKQPLGDGVTRAHPAHQNIRGPEYYQ</sequence>
<protein>
    <submittedName>
        <fullName evidence="5">Transposase subunit</fullName>
    </submittedName>
</protein>
<evidence type="ECO:0000313" key="5">
    <source>
        <dbReference type="EMBL" id="EQD39018.1"/>
    </source>
</evidence>
<proteinExistence type="inferred from homology"/>
<comment type="similarity">
    <text evidence="1">Belongs to the transposase IS21/IS408/IS1162 family.</text>
</comment>
<dbReference type="InterPro" id="IPR017895">
    <property type="entry name" value="HTH_IS408/IS1162_type"/>
</dbReference>
<evidence type="ECO:0000256" key="2">
    <source>
        <dbReference type="SAM" id="MobiDB-lite"/>
    </source>
</evidence>
<dbReference type="GO" id="GO:0015074">
    <property type="term" value="P:DNA integration"/>
    <property type="evidence" value="ECO:0007669"/>
    <property type="project" value="InterPro"/>
</dbReference>
<dbReference type="NCBIfam" id="NF033546">
    <property type="entry name" value="transpos_IS21"/>
    <property type="match status" value="1"/>
</dbReference>
<dbReference type="PROSITE" id="PS50994">
    <property type="entry name" value="INTEGRASE"/>
    <property type="match status" value="1"/>
</dbReference>